<dbReference type="AlphaFoldDB" id="A0A2P5F0A3"/>
<dbReference type="CDD" id="cd16667">
    <property type="entry name" value="RING-H2_RNF126-like"/>
    <property type="match status" value="1"/>
</dbReference>
<dbReference type="PANTHER" id="PTHR45931:SF3">
    <property type="entry name" value="RING ZINC FINGER-CONTAINING PROTEIN"/>
    <property type="match status" value="1"/>
</dbReference>
<dbReference type="InterPro" id="IPR051834">
    <property type="entry name" value="RING_finger_E3_ligase"/>
</dbReference>
<sequence>MNSNFWFDDGRALSPRLRRILDRYVLDHLQHTDTTHSGPLPAPQSAINNLRTFRVPDDMSDSKWNQCAVCKDKFETGEVVTELPCKHLYHKDCILPWLEIHNTCPVCREGLTSTDGIRSESGAEAEQRPVRMSSVFDRDPGEAGSSGGESDEENWRLIRLSLVFRFRLSEEEETVQERSDGQKTMPSSNELKSDLTFSIYINGDSKLGGDVIIVGEFAPIVVKLSWRVFADDGDSGGAEGLAESTSRS</sequence>
<evidence type="ECO:0000256" key="8">
    <source>
        <dbReference type="PROSITE-ProRule" id="PRU00175"/>
    </source>
</evidence>
<evidence type="ECO:0000313" key="12">
    <source>
        <dbReference type="Proteomes" id="UP000237000"/>
    </source>
</evidence>
<feature type="region of interest" description="Disordered" evidence="9">
    <location>
        <begin position="115"/>
        <end position="150"/>
    </location>
</feature>
<reference evidence="12" key="1">
    <citation type="submission" date="2016-06" db="EMBL/GenBank/DDBJ databases">
        <title>Parallel loss of symbiosis genes in relatives of nitrogen-fixing non-legume Parasponia.</title>
        <authorList>
            <person name="Van Velzen R."/>
            <person name="Holmer R."/>
            <person name="Bu F."/>
            <person name="Rutten L."/>
            <person name="Van Zeijl A."/>
            <person name="Liu W."/>
            <person name="Santuari L."/>
            <person name="Cao Q."/>
            <person name="Sharma T."/>
            <person name="Shen D."/>
            <person name="Roswanjaya Y."/>
            <person name="Wardhani T."/>
            <person name="Kalhor M.S."/>
            <person name="Jansen J."/>
            <person name="Van den Hoogen J."/>
            <person name="Gungor B."/>
            <person name="Hartog M."/>
            <person name="Hontelez J."/>
            <person name="Verver J."/>
            <person name="Yang W.-C."/>
            <person name="Schijlen E."/>
            <person name="Repin R."/>
            <person name="Schilthuizen M."/>
            <person name="Schranz E."/>
            <person name="Heidstra R."/>
            <person name="Miyata K."/>
            <person name="Fedorova E."/>
            <person name="Kohlen W."/>
            <person name="Bisseling T."/>
            <person name="Smit S."/>
            <person name="Geurts R."/>
        </authorList>
    </citation>
    <scope>NUCLEOTIDE SEQUENCE [LARGE SCALE GENOMIC DNA]</scope>
    <source>
        <strain evidence="12">cv. RG33-2</strain>
    </source>
</reference>
<evidence type="ECO:0000259" key="10">
    <source>
        <dbReference type="PROSITE" id="PS50089"/>
    </source>
</evidence>
<dbReference type="GO" id="GO:0006511">
    <property type="term" value="P:ubiquitin-dependent protein catabolic process"/>
    <property type="evidence" value="ECO:0007669"/>
    <property type="project" value="TreeGrafter"/>
</dbReference>
<dbReference type="OrthoDB" id="8062037at2759"/>
<evidence type="ECO:0000256" key="9">
    <source>
        <dbReference type="SAM" id="MobiDB-lite"/>
    </source>
</evidence>
<name>A0A2P5F0A3_TREOI</name>
<evidence type="ECO:0000256" key="5">
    <source>
        <dbReference type="ARBA" id="ARBA00022771"/>
    </source>
</evidence>
<evidence type="ECO:0000256" key="2">
    <source>
        <dbReference type="ARBA" id="ARBA00012483"/>
    </source>
</evidence>
<dbReference type="STRING" id="63057.A0A2P5F0A3"/>
<dbReference type="GO" id="GO:0061630">
    <property type="term" value="F:ubiquitin protein ligase activity"/>
    <property type="evidence" value="ECO:0007669"/>
    <property type="project" value="UniProtKB-EC"/>
</dbReference>
<dbReference type="EMBL" id="JXTC01000076">
    <property type="protein sequence ID" value="PON91217.1"/>
    <property type="molecule type" value="Genomic_DNA"/>
</dbReference>
<keyword evidence="12" id="KW-1185">Reference proteome</keyword>
<keyword evidence="7" id="KW-0862">Zinc</keyword>
<dbReference type="SMART" id="SM00184">
    <property type="entry name" value="RING"/>
    <property type="match status" value="1"/>
</dbReference>
<dbReference type="PANTHER" id="PTHR45931">
    <property type="entry name" value="SI:CH211-59O9.10"/>
    <property type="match status" value="1"/>
</dbReference>
<protein>
    <recommendedName>
        <fullName evidence="2">RING-type E3 ubiquitin transferase</fullName>
        <ecNumber evidence="2">2.3.2.27</ecNumber>
    </recommendedName>
</protein>
<comment type="caution">
    <text evidence="11">The sequence shown here is derived from an EMBL/GenBank/DDBJ whole genome shotgun (WGS) entry which is preliminary data.</text>
</comment>
<evidence type="ECO:0000256" key="4">
    <source>
        <dbReference type="ARBA" id="ARBA00022723"/>
    </source>
</evidence>
<keyword evidence="3" id="KW-0808">Transferase</keyword>
<dbReference type="InterPro" id="IPR013083">
    <property type="entry name" value="Znf_RING/FYVE/PHD"/>
</dbReference>
<gene>
    <name evidence="11" type="ORF">TorRG33x02_130330</name>
</gene>
<dbReference type="PROSITE" id="PS50089">
    <property type="entry name" value="ZF_RING_2"/>
    <property type="match status" value="1"/>
</dbReference>
<dbReference type="GO" id="GO:0008270">
    <property type="term" value="F:zinc ion binding"/>
    <property type="evidence" value="ECO:0007669"/>
    <property type="project" value="UniProtKB-KW"/>
</dbReference>
<keyword evidence="5 8" id="KW-0863">Zinc-finger</keyword>
<dbReference type="Pfam" id="PF13639">
    <property type="entry name" value="zf-RING_2"/>
    <property type="match status" value="1"/>
</dbReference>
<evidence type="ECO:0000256" key="6">
    <source>
        <dbReference type="ARBA" id="ARBA00022786"/>
    </source>
</evidence>
<accession>A0A2P5F0A3</accession>
<dbReference type="GO" id="GO:0005634">
    <property type="term" value="C:nucleus"/>
    <property type="evidence" value="ECO:0007669"/>
    <property type="project" value="TreeGrafter"/>
</dbReference>
<comment type="catalytic activity">
    <reaction evidence="1">
        <text>S-ubiquitinyl-[E2 ubiquitin-conjugating enzyme]-L-cysteine + [acceptor protein]-L-lysine = [E2 ubiquitin-conjugating enzyme]-L-cysteine + N(6)-ubiquitinyl-[acceptor protein]-L-lysine.</text>
        <dbReference type="EC" id="2.3.2.27"/>
    </reaction>
</comment>
<feature type="domain" description="RING-type" evidence="10">
    <location>
        <begin position="67"/>
        <end position="108"/>
    </location>
</feature>
<evidence type="ECO:0000313" key="11">
    <source>
        <dbReference type="EMBL" id="PON91217.1"/>
    </source>
</evidence>
<dbReference type="EC" id="2.3.2.27" evidence="2"/>
<keyword evidence="4" id="KW-0479">Metal-binding</keyword>
<evidence type="ECO:0000256" key="7">
    <source>
        <dbReference type="ARBA" id="ARBA00022833"/>
    </source>
</evidence>
<dbReference type="InParanoid" id="A0A2P5F0A3"/>
<dbReference type="Gene3D" id="3.30.40.10">
    <property type="entry name" value="Zinc/RING finger domain, C3HC4 (zinc finger)"/>
    <property type="match status" value="1"/>
</dbReference>
<evidence type="ECO:0000256" key="3">
    <source>
        <dbReference type="ARBA" id="ARBA00022679"/>
    </source>
</evidence>
<evidence type="ECO:0000256" key="1">
    <source>
        <dbReference type="ARBA" id="ARBA00000900"/>
    </source>
</evidence>
<proteinExistence type="predicted"/>
<dbReference type="SUPFAM" id="SSF57850">
    <property type="entry name" value="RING/U-box"/>
    <property type="match status" value="1"/>
</dbReference>
<keyword evidence="6" id="KW-0833">Ubl conjugation pathway</keyword>
<dbReference type="Proteomes" id="UP000237000">
    <property type="component" value="Unassembled WGS sequence"/>
</dbReference>
<organism evidence="11 12">
    <name type="scientific">Trema orientale</name>
    <name type="common">Charcoal tree</name>
    <name type="synonym">Celtis orientalis</name>
    <dbReference type="NCBI Taxonomy" id="63057"/>
    <lineage>
        <taxon>Eukaryota</taxon>
        <taxon>Viridiplantae</taxon>
        <taxon>Streptophyta</taxon>
        <taxon>Embryophyta</taxon>
        <taxon>Tracheophyta</taxon>
        <taxon>Spermatophyta</taxon>
        <taxon>Magnoliopsida</taxon>
        <taxon>eudicotyledons</taxon>
        <taxon>Gunneridae</taxon>
        <taxon>Pentapetalae</taxon>
        <taxon>rosids</taxon>
        <taxon>fabids</taxon>
        <taxon>Rosales</taxon>
        <taxon>Cannabaceae</taxon>
        <taxon>Trema</taxon>
    </lineage>
</organism>
<dbReference type="FunFam" id="3.30.40.10:FF:000022">
    <property type="entry name" value="E3 ubiquitin-protein ligase RING1-like"/>
    <property type="match status" value="1"/>
</dbReference>
<dbReference type="InterPro" id="IPR001841">
    <property type="entry name" value="Znf_RING"/>
</dbReference>